<dbReference type="Pfam" id="PF02720">
    <property type="entry name" value="DUF222"/>
    <property type="match status" value="1"/>
</dbReference>
<evidence type="ECO:0000259" key="1">
    <source>
        <dbReference type="Pfam" id="PF02720"/>
    </source>
</evidence>
<organism evidence="2 3">
    <name type="scientific">Protaetiibacter intestinalis</name>
    <dbReference type="NCBI Taxonomy" id="2419774"/>
    <lineage>
        <taxon>Bacteria</taxon>
        <taxon>Bacillati</taxon>
        <taxon>Actinomycetota</taxon>
        <taxon>Actinomycetes</taxon>
        <taxon>Micrococcales</taxon>
        <taxon>Microbacteriaceae</taxon>
        <taxon>Protaetiibacter</taxon>
    </lineage>
</organism>
<proteinExistence type="predicted"/>
<keyword evidence="3" id="KW-1185">Reference proteome</keyword>
<dbReference type="Proteomes" id="UP000278886">
    <property type="component" value="Chromosome"/>
</dbReference>
<dbReference type="InterPro" id="IPR003870">
    <property type="entry name" value="DUF222"/>
</dbReference>
<dbReference type="AlphaFoldDB" id="A0A387BDY0"/>
<name>A0A387BDY0_9MICO</name>
<protein>
    <submittedName>
        <fullName evidence="2">HNH endonuclease</fullName>
    </submittedName>
</protein>
<feature type="domain" description="DUF222" evidence="1">
    <location>
        <begin position="51"/>
        <end position="339"/>
    </location>
</feature>
<accession>A0A387BDY0</accession>
<dbReference type="RefSeq" id="WP_120763683.1">
    <property type="nucleotide sequence ID" value="NZ_CP032630.1"/>
</dbReference>
<dbReference type="OrthoDB" id="3261064at2"/>
<sequence length="417" mass="45906">MKERPDPVAVADAALGRVVAIQAQMDALSAARAEALLEFEQAFAVAYPPSAAPLRERAERAELACALRMPERAVETLLGESRMLTRQLPATFAALGEGLFSYRHAQVLIDETAELDPVDREAVERVALGVAGTVTVTQFRRKVRRLRERRNPESMVERVRTAHTRRELVLEPARDGMAYLGIYTNAVDAAAIYEKATTAAGHALEDGDPRTLTQLRVDVLIDALLERDSTLGLGRTMLETMNADPDELLAIQETTMGPFAGITPTVIVTVPISTLLGGSEPGNLEGVGPIDAATARKLSSHAPVLYRMLTDPDTGTGLSMGRTSYRIPEPLRRWLRVRDGSCRFPMCLICTRRCDIDHTRDWHAQNGPTDHDNLAHLSRGHHTLKHHGGWKVVQDTRGVLQWTSYLGREYTTLPDAS</sequence>
<evidence type="ECO:0000313" key="3">
    <source>
        <dbReference type="Proteomes" id="UP000278886"/>
    </source>
</evidence>
<dbReference type="InterPro" id="IPR003615">
    <property type="entry name" value="HNH_nuc"/>
</dbReference>
<reference evidence="3" key="1">
    <citation type="submission" date="2018-09" db="EMBL/GenBank/DDBJ databases">
        <title>Genome sequencing of strain 2DFWR-13.</title>
        <authorList>
            <person name="Heo J."/>
            <person name="Kim S.-J."/>
            <person name="Kwon S.-W."/>
        </authorList>
    </citation>
    <scope>NUCLEOTIDE SEQUENCE [LARGE SCALE GENOMIC DNA]</scope>
    <source>
        <strain evidence="3">2DFWR-13</strain>
    </source>
</reference>
<dbReference type="KEGG" id="lyd:D7I47_14350"/>
<keyword evidence="2" id="KW-0378">Hydrolase</keyword>
<dbReference type="EMBL" id="CP032630">
    <property type="protein sequence ID" value="AYF99315.1"/>
    <property type="molecule type" value="Genomic_DNA"/>
</dbReference>
<dbReference type="GO" id="GO:0004519">
    <property type="term" value="F:endonuclease activity"/>
    <property type="evidence" value="ECO:0007669"/>
    <property type="project" value="UniProtKB-KW"/>
</dbReference>
<keyword evidence="2" id="KW-0255">Endonuclease</keyword>
<keyword evidence="2" id="KW-0540">Nuclease</keyword>
<evidence type="ECO:0000313" key="2">
    <source>
        <dbReference type="EMBL" id="AYF99315.1"/>
    </source>
</evidence>
<gene>
    <name evidence="2" type="ORF">D7I47_14350</name>
</gene>
<dbReference type="CDD" id="cd00085">
    <property type="entry name" value="HNHc"/>
    <property type="match status" value="1"/>
</dbReference>